<keyword evidence="1" id="KW-0472">Membrane</keyword>
<evidence type="ECO:0000256" key="1">
    <source>
        <dbReference type="SAM" id="Phobius"/>
    </source>
</evidence>
<dbReference type="AlphaFoldDB" id="A0A078LY28"/>
<keyword evidence="3" id="KW-1185">Reference proteome</keyword>
<gene>
    <name evidence="2" type="ORF">BN1048_00044</name>
</gene>
<reference evidence="2 3" key="1">
    <citation type="submission" date="2014-07" db="EMBL/GenBank/DDBJ databases">
        <authorList>
            <person name="Urmite Genomes Urmite Genomes"/>
        </authorList>
    </citation>
    <scope>NUCLEOTIDE SEQUENCE [LARGE SCALE GENOMIC DNA]</scope>
    <source>
        <strain evidence="2 3">13MG44_air</strain>
    </source>
</reference>
<dbReference type="EMBL" id="CCSE01000001">
    <property type="protein sequence ID" value="CDZ98925.1"/>
    <property type="molecule type" value="Genomic_DNA"/>
</dbReference>
<name>A0A078LY28_9STAP</name>
<protein>
    <submittedName>
        <fullName evidence="2">Uncharacterized protein</fullName>
    </submittedName>
</protein>
<organism evidence="2 3">
    <name type="scientific">Jeotgalicoccus saudimassiliensis</name>
    <dbReference type="NCBI Taxonomy" id="1461582"/>
    <lineage>
        <taxon>Bacteria</taxon>
        <taxon>Bacillati</taxon>
        <taxon>Bacillota</taxon>
        <taxon>Bacilli</taxon>
        <taxon>Bacillales</taxon>
        <taxon>Staphylococcaceae</taxon>
        <taxon>Jeotgalicoccus</taxon>
    </lineage>
</organism>
<evidence type="ECO:0000313" key="2">
    <source>
        <dbReference type="EMBL" id="CDZ98925.1"/>
    </source>
</evidence>
<accession>A0A078LY28</accession>
<sequence>MMFKFDKNTVPYHILNMIFYVVTLAVVGLIYYFAFLPPLLEVTTDEFFANFGFGEFIGALFFLILIIVPFLLAAGIVYHVIKLAKPDKNVPAEN</sequence>
<keyword evidence="1" id="KW-1133">Transmembrane helix</keyword>
<keyword evidence="1" id="KW-0812">Transmembrane</keyword>
<dbReference type="HOGENOM" id="CLU_2382258_0_0_9"/>
<dbReference type="STRING" id="1461582.BN1048_00044"/>
<feature type="transmembrane region" description="Helical" evidence="1">
    <location>
        <begin position="12"/>
        <end position="36"/>
    </location>
</feature>
<dbReference type="Proteomes" id="UP000044136">
    <property type="component" value="Unassembled WGS sequence"/>
</dbReference>
<evidence type="ECO:0000313" key="3">
    <source>
        <dbReference type="Proteomes" id="UP000044136"/>
    </source>
</evidence>
<feature type="transmembrane region" description="Helical" evidence="1">
    <location>
        <begin position="56"/>
        <end position="81"/>
    </location>
</feature>
<dbReference type="eggNOG" id="ENOG50339CY">
    <property type="taxonomic scope" value="Bacteria"/>
</dbReference>
<proteinExistence type="predicted"/>